<dbReference type="Pfam" id="PF10593">
    <property type="entry name" value="Z1"/>
    <property type="match status" value="1"/>
</dbReference>
<proteinExistence type="predicted"/>
<comment type="caution">
    <text evidence="2">The sequence shown here is derived from an EMBL/GenBank/DDBJ whole genome shotgun (WGS) entry which is preliminary data.</text>
</comment>
<accession>A0A0F3QFL3</accession>
<dbReference type="InterPro" id="IPR018310">
    <property type="entry name" value="Put_endonuclease_Z1-dom"/>
</dbReference>
<evidence type="ECO:0000313" key="2">
    <source>
        <dbReference type="EMBL" id="KJV90946.1"/>
    </source>
</evidence>
<dbReference type="Proteomes" id="UP000033689">
    <property type="component" value="Unassembled WGS sequence"/>
</dbReference>
<dbReference type="EMBL" id="LAOJ01000004">
    <property type="protein sequence ID" value="KJV90946.1"/>
    <property type="molecule type" value="Genomic_DNA"/>
</dbReference>
<feature type="domain" description="Putative endonuclease Z1" evidence="1">
    <location>
        <begin position="54"/>
        <end position="221"/>
    </location>
</feature>
<sequence length="221" mass="25264">MLISTIDTISPDKLVLVKPGEGYIGGKEFFDTEDNPNVNVISDVDDFTSSIPNSFKKAMYYFLTICAIKQAEGDMGHYSMLVHPSSLNSVQEGVTEKIQRFFDVKISQIKNYKNLDEIERDDFDKDLNGALIEYKKTTDCSIDLEEIKKNIIKVIDNIDIKTINARYNINNEDDLVDEKLYTINIGGNILGRGLTIKKLVVSYIYRDSKESQIDTMYQRCR</sequence>
<dbReference type="AlphaFoldDB" id="A0A0F3QFL3"/>
<protein>
    <submittedName>
        <fullName evidence="2">Z1 domain protein</fullName>
    </submittedName>
</protein>
<dbReference type="PATRIC" id="fig|1359194.3.peg.1722"/>
<gene>
    <name evidence="2" type="ORF">RBEMOGI_1681</name>
</gene>
<evidence type="ECO:0000259" key="1">
    <source>
        <dbReference type="Pfam" id="PF10593"/>
    </source>
</evidence>
<organism evidence="2 3">
    <name type="scientific">Rickettsia bellii str. RML Mogi</name>
    <dbReference type="NCBI Taxonomy" id="1359194"/>
    <lineage>
        <taxon>Bacteria</taxon>
        <taxon>Pseudomonadati</taxon>
        <taxon>Pseudomonadota</taxon>
        <taxon>Alphaproteobacteria</taxon>
        <taxon>Rickettsiales</taxon>
        <taxon>Rickettsiaceae</taxon>
        <taxon>Rickettsieae</taxon>
        <taxon>Rickettsia</taxon>
        <taxon>belli group</taxon>
    </lineage>
</organism>
<reference evidence="2 3" key="1">
    <citation type="submission" date="2015-02" db="EMBL/GenBank/DDBJ databases">
        <title>Genome Sequencing of Rickettsiales.</title>
        <authorList>
            <person name="Daugherty S.C."/>
            <person name="Su Q."/>
            <person name="Abolude K."/>
            <person name="Beier-Sexton M."/>
            <person name="Carlyon J.A."/>
            <person name="Carter R."/>
            <person name="Day N.P."/>
            <person name="Dumler S.J."/>
            <person name="Dyachenko V."/>
            <person name="Godinez A."/>
            <person name="Kurtti T.J."/>
            <person name="Lichay M."/>
            <person name="Mullins K.E."/>
            <person name="Ott S."/>
            <person name="Pappas-Brown V."/>
            <person name="Paris D.H."/>
            <person name="Patel P."/>
            <person name="Richards A.L."/>
            <person name="Sadzewicz L."/>
            <person name="Sears K."/>
            <person name="Seidman D."/>
            <person name="Sengamalay N."/>
            <person name="Stenos J."/>
            <person name="Tallon L.J."/>
            <person name="Vincent G."/>
            <person name="Fraser C.M."/>
            <person name="Munderloh U."/>
            <person name="Dunning-Hotopp J.C."/>
        </authorList>
    </citation>
    <scope>NUCLEOTIDE SEQUENCE [LARGE SCALE GENOMIC DNA]</scope>
    <source>
        <strain evidence="2 3">RML Mogi</strain>
    </source>
</reference>
<name>A0A0F3QFL3_RICBE</name>
<evidence type="ECO:0000313" key="3">
    <source>
        <dbReference type="Proteomes" id="UP000033689"/>
    </source>
</evidence>